<sequence length="260" mass="30157">MAKSKWETHVKDKLILVEGWARNGLTDEQIAKNLGISTDTFYRYKKEYSDFSESLKKGKEIIDFEVENALLKRALGYTYEEITEELIKDTGQKARHQEAQALQEKDWEMSKAYFNGKCAYCGAEEELTKDHVIPLSAGGKLELKNIIPACVSCNSSKKDKEWVEWFRGQKFYSKEKETKIREYLRFVSNLKNEKLELTVTKKVTKHMPGDTTAQIFWLKNRKPEVWRDKTAIEHSGEIKTNNPFSGLTTDELKELIKNGK</sequence>
<dbReference type="GO" id="GO:0004519">
    <property type="term" value="F:endonuclease activity"/>
    <property type="evidence" value="ECO:0007669"/>
    <property type="project" value="UniProtKB-KW"/>
</dbReference>
<dbReference type="Pfam" id="PF01844">
    <property type="entry name" value="HNH"/>
    <property type="match status" value="1"/>
</dbReference>
<keyword evidence="2" id="KW-0255">Endonuclease</keyword>
<comment type="caution">
    <text evidence="2">The sequence shown here is derived from an EMBL/GenBank/DDBJ whole genome shotgun (WGS) entry which is preliminary data.</text>
</comment>
<evidence type="ECO:0000313" key="3">
    <source>
        <dbReference type="Proteomes" id="UP000728968"/>
    </source>
</evidence>
<dbReference type="CDD" id="cd00085">
    <property type="entry name" value="HNHc"/>
    <property type="match status" value="1"/>
</dbReference>
<organism evidence="2 3">
    <name type="scientific">Fusobacterium mortiferum</name>
    <dbReference type="NCBI Taxonomy" id="850"/>
    <lineage>
        <taxon>Bacteria</taxon>
        <taxon>Fusobacteriati</taxon>
        <taxon>Fusobacteriota</taxon>
        <taxon>Fusobacteriia</taxon>
        <taxon>Fusobacteriales</taxon>
        <taxon>Fusobacteriaceae</taxon>
        <taxon>Fusobacterium</taxon>
    </lineage>
</organism>
<keyword evidence="2" id="KW-0378">Hydrolase</keyword>
<name>A0ABS2G5D7_FUSMR</name>
<feature type="domain" description="HNH nuclease" evidence="1">
    <location>
        <begin position="105"/>
        <end position="155"/>
    </location>
</feature>
<dbReference type="SMART" id="SM00507">
    <property type="entry name" value="HNHc"/>
    <property type="match status" value="1"/>
</dbReference>
<dbReference type="InterPro" id="IPR003615">
    <property type="entry name" value="HNH_nuc"/>
</dbReference>
<dbReference type="EMBL" id="JACJLT010000098">
    <property type="protein sequence ID" value="MBM6875783.1"/>
    <property type="molecule type" value="Genomic_DNA"/>
</dbReference>
<evidence type="ECO:0000313" key="2">
    <source>
        <dbReference type="EMBL" id="MBM6875783.1"/>
    </source>
</evidence>
<gene>
    <name evidence="2" type="ORF">H6A04_09000</name>
</gene>
<proteinExistence type="predicted"/>
<dbReference type="InterPro" id="IPR002514">
    <property type="entry name" value="Transposase_8"/>
</dbReference>
<keyword evidence="2" id="KW-0540">Nuclease</keyword>
<dbReference type="Gene3D" id="1.10.10.60">
    <property type="entry name" value="Homeodomain-like"/>
    <property type="match status" value="1"/>
</dbReference>
<keyword evidence="3" id="KW-1185">Reference proteome</keyword>
<dbReference type="InterPro" id="IPR052892">
    <property type="entry name" value="NA-targeting_endonuclease"/>
</dbReference>
<accession>A0ABS2G5D7</accession>
<dbReference type="SUPFAM" id="SSF46689">
    <property type="entry name" value="Homeodomain-like"/>
    <property type="match status" value="1"/>
</dbReference>
<dbReference type="PANTHER" id="PTHR33877">
    <property type="entry name" value="SLL1193 PROTEIN"/>
    <property type="match status" value="1"/>
</dbReference>
<dbReference type="InterPro" id="IPR002711">
    <property type="entry name" value="HNH"/>
</dbReference>
<dbReference type="InterPro" id="IPR009057">
    <property type="entry name" value="Homeodomain-like_sf"/>
</dbReference>
<dbReference type="RefSeq" id="WP_204716506.1">
    <property type="nucleotide sequence ID" value="NZ_JACJLT010000098.1"/>
</dbReference>
<evidence type="ECO:0000259" key="1">
    <source>
        <dbReference type="SMART" id="SM00507"/>
    </source>
</evidence>
<protein>
    <submittedName>
        <fullName evidence="2">HNH endonuclease</fullName>
    </submittedName>
</protein>
<dbReference type="Gene3D" id="1.10.30.50">
    <property type="match status" value="1"/>
</dbReference>
<dbReference type="Proteomes" id="UP000728968">
    <property type="component" value="Unassembled WGS sequence"/>
</dbReference>
<dbReference type="Pfam" id="PF01527">
    <property type="entry name" value="HTH_Tnp_1"/>
    <property type="match status" value="1"/>
</dbReference>
<dbReference type="PANTHER" id="PTHR33877:SF1">
    <property type="entry name" value="TYPE IV METHYL-DIRECTED RESTRICTION ENZYME ECOKMCRA"/>
    <property type="match status" value="1"/>
</dbReference>
<reference evidence="2 3" key="1">
    <citation type="journal article" date="2021" name="Sci. Rep.">
        <title>The distribution of antibiotic resistance genes in chicken gut microbiota commensals.</title>
        <authorList>
            <person name="Juricova H."/>
            <person name="Matiasovicova J."/>
            <person name="Kubasova T."/>
            <person name="Cejkova D."/>
            <person name="Rychlik I."/>
        </authorList>
    </citation>
    <scope>NUCLEOTIDE SEQUENCE [LARGE SCALE GENOMIC DNA]</scope>
    <source>
        <strain evidence="2 3">An425</strain>
    </source>
</reference>